<dbReference type="InterPro" id="IPR006816">
    <property type="entry name" value="ELMO_dom"/>
</dbReference>
<dbReference type="Proteomes" id="UP000053766">
    <property type="component" value="Unassembled WGS sequence"/>
</dbReference>
<dbReference type="STRING" id="29172.A0A0D8XLN7"/>
<dbReference type="PANTHER" id="PTHR12771">
    <property type="entry name" value="ENGULFMENT AND CELL MOTILITY"/>
    <property type="match status" value="1"/>
</dbReference>
<organism evidence="2 3">
    <name type="scientific">Dictyocaulus viviparus</name>
    <name type="common">Bovine lungworm</name>
    <dbReference type="NCBI Taxonomy" id="29172"/>
    <lineage>
        <taxon>Eukaryota</taxon>
        <taxon>Metazoa</taxon>
        <taxon>Ecdysozoa</taxon>
        <taxon>Nematoda</taxon>
        <taxon>Chromadorea</taxon>
        <taxon>Rhabditida</taxon>
        <taxon>Rhabditina</taxon>
        <taxon>Rhabditomorpha</taxon>
        <taxon>Strongyloidea</taxon>
        <taxon>Metastrongylidae</taxon>
        <taxon>Dictyocaulus</taxon>
    </lineage>
</organism>
<gene>
    <name evidence="2" type="ORF">DICVIV_10705</name>
</gene>
<dbReference type="InterPro" id="IPR050868">
    <property type="entry name" value="ELMO_domain-containing"/>
</dbReference>
<dbReference type="Pfam" id="PF04727">
    <property type="entry name" value="ELMO_CED12"/>
    <property type="match status" value="1"/>
</dbReference>
<dbReference type="OrthoDB" id="67155at2759"/>
<dbReference type="PANTHER" id="PTHR12771:SF51">
    <property type="entry name" value="LD01482P"/>
    <property type="match status" value="1"/>
</dbReference>
<reference evidence="2 3" key="1">
    <citation type="submission" date="2013-11" db="EMBL/GenBank/DDBJ databases">
        <title>Draft genome of the bovine lungworm Dictyocaulus viviparus.</title>
        <authorList>
            <person name="Mitreva M."/>
        </authorList>
    </citation>
    <scope>NUCLEOTIDE SEQUENCE [LARGE SCALE GENOMIC DNA]</scope>
    <source>
        <strain evidence="2 3">HannoverDv2000</strain>
    </source>
</reference>
<dbReference type="GO" id="GO:0005096">
    <property type="term" value="F:GTPase activator activity"/>
    <property type="evidence" value="ECO:0007669"/>
    <property type="project" value="TreeGrafter"/>
</dbReference>
<dbReference type="EMBL" id="KN716575">
    <property type="protein sequence ID" value="KJH43286.1"/>
    <property type="molecule type" value="Genomic_DNA"/>
</dbReference>
<feature type="domain" description="ELMO" evidence="1">
    <location>
        <begin position="57"/>
        <end position="200"/>
    </location>
</feature>
<feature type="non-terminal residue" evidence="2">
    <location>
        <position position="1"/>
    </location>
</feature>
<reference evidence="3" key="2">
    <citation type="journal article" date="2016" name="Sci. Rep.">
        <title>Dictyocaulus viviparus genome, variome and transcriptome elucidate lungworm biology and support future intervention.</title>
        <authorList>
            <person name="McNulty S.N."/>
            <person name="Strube C."/>
            <person name="Rosa B.A."/>
            <person name="Martin J.C."/>
            <person name="Tyagi R."/>
            <person name="Choi Y.J."/>
            <person name="Wang Q."/>
            <person name="Hallsworth Pepin K."/>
            <person name="Zhang X."/>
            <person name="Ozersky P."/>
            <person name="Wilson R.K."/>
            <person name="Sternberg P.W."/>
            <person name="Gasser R.B."/>
            <person name="Mitreva M."/>
        </authorList>
    </citation>
    <scope>NUCLEOTIDE SEQUENCE [LARGE SCALE GENOMIC DNA]</scope>
    <source>
        <strain evidence="3">HannoverDv2000</strain>
    </source>
</reference>
<evidence type="ECO:0000259" key="1">
    <source>
        <dbReference type="PROSITE" id="PS51335"/>
    </source>
</evidence>
<keyword evidence="3" id="KW-1185">Reference proteome</keyword>
<evidence type="ECO:0000313" key="3">
    <source>
        <dbReference type="Proteomes" id="UP000053766"/>
    </source>
</evidence>
<dbReference type="PROSITE" id="PS51335">
    <property type="entry name" value="ELMO"/>
    <property type="match status" value="1"/>
</dbReference>
<proteinExistence type="predicted"/>
<sequence>QNREEVSIREEEHKHVTKQIVPQTKFCNSLVFHLAYDTLCQQVESLREEMYDNGNESHKEKLLELWRLLRPDDQIFSCYGKHWRLIGFQSDDPSRDFRGMGILSLEQLIYMAKTDTKNMRSILVLSNHPKIGFPLVITAINMTSLCHHLLKEGLLKNHFRNLLKNHLRIEDFHDAYSIIFKVVFLFYSLTIGRKQIHHPY</sequence>
<accession>A0A0D8XLN7</accession>
<name>A0A0D8XLN7_DICVI</name>
<evidence type="ECO:0000313" key="2">
    <source>
        <dbReference type="EMBL" id="KJH43286.1"/>
    </source>
</evidence>
<protein>
    <submittedName>
        <fullName evidence="2">ELMO/CED-12 family protein</fullName>
    </submittedName>
</protein>
<dbReference type="AlphaFoldDB" id="A0A0D8XLN7"/>